<organism evidence="1 2">
    <name type="scientific">Desulfosalsimonas propionicica</name>
    <dbReference type="NCBI Taxonomy" id="332175"/>
    <lineage>
        <taxon>Bacteria</taxon>
        <taxon>Pseudomonadati</taxon>
        <taxon>Thermodesulfobacteriota</taxon>
        <taxon>Desulfobacteria</taxon>
        <taxon>Desulfobacterales</taxon>
        <taxon>Desulfosalsimonadaceae</taxon>
        <taxon>Desulfosalsimonas</taxon>
    </lineage>
</organism>
<comment type="caution">
    <text evidence="1">The sequence shown here is derived from an EMBL/GenBank/DDBJ whole genome shotgun (WGS) entry which is preliminary data.</text>
</comment>
<gene>
    <name evidence="1" type="ORF">HNR65_000341</name>
</gene>
<evidence type="ECO:0000313" key="1">
    <source>
        <dbReference type="EMBL" id="MBA2880034.1"/>
    </source>
</evidence>
<proteinExistence type="predicted"/>
<evidence type="ECO:0000313" key="2">
    <source>
        <dbReference type="Proteomes" id="UP000525298"/>
    </source>
</evidence>
<dbReference type="AlphaFoldDB" id="A0A7W0C6D2"/>
<dbReference type="Gene3D" id="1.10.285.10">
    <property type="entry name" value="Glutamate Dehydrogenase, chain A, domain 3"/>
    <property type="match status" value="1"/>
</dbReference>
<name>A0A7W0C6D2_9BACT</name>
<protein>
    <recommendedName>
        <fullName evidence="3">Glutamate dehydrogenase</fullName>
    </recommendedName>
</protein>
<accession>A0A7W0C6D2</accession>
<reference evidence="1 2" key="1">
    <citation type="submission" date="2020-07" db="EMBL/GenBank/DDBJ databases">
        <title>Genomic Encyclopedia of Type Strains, Phase IV (KMG-IV): sequencing the most valuable type-strain genomes for metagenomic binning, comparative biology and taxonomic classification.</title>
        <authorList>
            <person name="Goeker M."/>
        </authorList>
    </citation>
    <scope>NUCLEOTIDE SEQUENCE [LARGE SCALE GENOMIC DNA]</scope>
    <source>
        <strain evidence="1 2">DSM 17721</strain>
    </source>
</reference>
<dbReference type="Proteomes" id="UP000525298">
    <property type="component" value="Unassembled WGS sequence"/>
</dbReference>
<keyword evidence="2" id="KW-1185">Reference proteome</keyword>
<evidence type="ECO:0008006" key="3">
    <source>
        <dbReference type="Google" id="ProtNLM"/>
    </source>
</evidence>
<sequence>MSAHQSEIEHFMKGLKKRNQNETEFHQALEEVAESVMA</sequence>
<dbReference type="EMBL" id="JACDUS010000001">
    <property type="protein sequence ID" value="MBA2880034.1"/>
    <property type="molecule type" value="Genomic_DNA"/>
</dbReference>